<organism evidence="1 2">
    <name type="scientific">Chiloscyllium punctatum</name>
    <name type="common">Brownbanded bambooshark</name>
    <name type="synonym">Hemiscyllium punctatum</name>
    <dbReference type="NCBI Taxonomy" id="137246"/>
    <lineage>
        <taxon>Eukaryota</taxon>
        <taxon>Metazoa</taxon>
        <taxon>Chordata</taxon>
        <taxon>Craniata</taxon>
        <taxon>Vertebrata</taxon>
        <taxon>Chondrichthyes</taxon>
        <taxon>Elasmobranchii</taxon>
        <taxon>Galeomorphii</taxon>
        <taxon>Galeoidea</taxon>
        <taxon>Orectolobiformes</taxon>
        <taxon>Hemiscylliidae</taxon>
        <taxon>Chiloscyllium</taxon>
    </lineage>
</organism>
<gene>
    <name evidence="1" type="ORF">chiPu_0006667</name>
</gene>
<dbReference type="PANTHER" id="PTHR35158">
    <property type="entry name" value="CDNA SEQUENCE CN725425"/>
    <property type="match status" value="1"/>
</dbReference>
<proteinExistence type="predicted"/>
<dbReference type="EMBL" id="BEZZ01000196">
    <property type="protein sequence ID" value="GCC28238.1"/>
    <property type="molecule type" value="Genomic_DNA"/>
</dbReference>
<keyword evidence="2" id="KW-1185">Reference proteome</keyword>
<name>A0A401SCX1_CHIPU</name>
<dbReference type="Proteomes" id="UP000287033">
    <property type="component" value="Unassembled WGS sequence"/>
</dbReference>
<dbReference type="AlphaFoldDB" id="A0A401SCX1"/>
<protein>
    <submittedName>
        <fullName evidence="1">Uncharacterized protein</fullName>
    </submittedName>
</protein>
<dbReference type="PANTHER" id="PTHR35158:SF1">
    <property type="entry name" value="CDNA SEQUENCE CN725425"/>
    <property type="match status" value="1"/>
</dbReference>
<evidence type="ECO:0000313" key="2">
    <source>
        <dbReference type="Proteomes" id="UP000287033"/>
    </source>
</evidence>
<sequence>MNWVGGVRNRIKLKQQKKQQKEFFEKRKLKSKFKLKDAPLSPQQNSSVSWDLLTLHIVNRIAAKKEQIDGPNKVTQVHMKKDAKLPIRQHDIELPMSPCSTPSRICLEESKCSLYSSQGNEWNSRTKNFANIANLKYGEQSFLSQDDVTPLTEPIERAVVLTEHIVPNCMALPTHLNGRLLQNSITECSVLHSNRGEEHVSFAMQDILPPSQKVTTQLTRTKQNMNFYGRDFPLTQCLNLESNKPLTNNICQKNFMQDPLVQGENSFIINTSSTRSNMCRTSVVGKKSVIQNRKGESIFIQPTANLFEETVDKDHPDENNLCDKHFQDSNLEFNVQKNNGFFRSFEKSWRSLNFRRTGWYCKQPIAY</sequence>
<dbReference type="OrthoDB" id="6430388at2759"/>
<accession>A0A401SCX1</accession>
<evidence type="ECO:0000313" key="1">
    <source>
        <dbReference type="EMBL" id="GCC28238.1"/>
    </source>
</evidence>
<dbReference type="InterPro" id="IPR027883">
    <property type="entry name" value="Redic1-like"/>
</dbReference>
<comment type="caution">
    <text evidence="1">The sequence shown here is derived from an EMBL/GenBank/DDBJ whole genome shotgun (WGS) entry which is preliminary data.</text>
</comment>
<dbReference type="STRING" id="137246.A0A401SCX1"/>
<reference evidence="1 2" key="1">
    <citation type="journal article" date="2018" name="Nat. Ecol. Evol.">
        <title>Shark genomes provide insights into elasmobranch evolution and the origin of vertebrates.</title>
        <authorList>
            <person name="Hara Y"/>
            <person name="Yamaguchi K"/>
            <person name="Onimaru K"/>
            <person name="Kadota M"/>
            <person name="Koyanagi M"/>
            <person name="Keeley SD"/>
            <person name="Tatsumi K"/>
            <person name="Tanaka K"/>
            <person name="Motone F"/>
            <person name="Kageyama Y"/>
            <person name="Nozu R"/>
            <person name="Adachi N"/>
            <person name="Nishimura O"/>
            <person name="Nakagawa R"/>
            <person name="Tanegashima C"/>
            <person name="Kiyatake I"/>
            <person name="Matsumoto R"/>
            <person name="Murakumo K"/>
            <person name="Nishida K"/>
            <person name="Terakita A"/>
            <person name="Kuratani S"/>
            <person name="Sato K"/>
            <person name="Hyodo S Kuraku.S."/>
        </authorList>
    </citation>
    <scope>NUCLEOTIDE SEQUENCE [LARGE SCALE GENOMIC DNA]</scope>
</reference>